<feature type="transmembrane region" description="Helical" evidence="1">
    <location>
        <begin position="585"/>
        <end position="604"/>
    </location>
</feature>
<reference evidence="3" key="1">
    <citation type="submission" date="2024-05" db="EMBL/GenBank/DDBJ databases">
        <title>30 novel species of actinomycetes from the DSMZ collection.</title>
        <authorList>
            <person name="Nouioui I."/>
        </authorList>
    </citation>
    <scope>NUCLEOTIDE SEQUENCE</scope>
    <source>
        <strain evidence="3">DSM 41014</strain>
    </source>
</reference>
<feature type="transmembrane region" description="Helical" evidence="1">
    <location>
        <begin position="814"/>
        <end position="835"/>
    </location>
</feature>
<feature type="transmembrane region" description="Helical" evidence="1">
    <location>
        <begin position="544"/>
        <end position="564"/>
    </location>
</feature>
<evidence type="ECO:0000256" key="1">
    <source>
        <dbReference type="SAM" id="Phobius"/>
    </source>
</evidence>
<dbReference type="Gene3D" id="3.40.50.300">
    <property type="entry name" value="P-loop containing nucleotide triphosphate hydrolases"/>
    <property type="match status" value="1"/>
</dbReference>
<dbReference type="Proteomes" id="UP001180489">
    <property type="component" value="Unassembled WGS sequence"/>
</dbReference>
<feature type="transmembrane region" description="Helical" evidence="1">
    <location>
        <begin position="651"/>
        <end position="674"/>
    </location>
</feature>
<keyword evidence="4" id="KW-1185">Reference proteome</keyword>
<evidence type="ECO:0000313" key="4">
    <source>
        <dbReference type="Proteomes" id="UP001180489"/>
    </source>
</evidence>
<dbReference type="EMBL" id="JAVRFF010000081">
    <property type="protein sequence ID" value="MDT0477929.1"/>
    <property type="molecule type" value="Genomic_DNA"/>
</dbReference>
<accession>A0ABU2UXP8</accession>
<dbReference type="RefSeq" id="WP_311637913.1">
    <property type="nucleotide sequence ID" value="NZ_JAVRFF010000081.1"/>
</dbReference>
<evidence type="ECO:0000259" key="2">
    <source>
        <dbReference type="PROSITE" id="PS50837"/>
    </source>
</evidence>
<feature type="transmembrane region" description="Helical" evidence="1">
    <location>
        <begin position="610"/>
        <end position="630"/>
    </location>
</feature>
<feature type="transmembrane region" description="Helical" evidence="1">
    <location>
        <begin position="503"/>
        <end position="524"/>
    </location>
</feature>
<feature type="transmembrane region" description="Helical" evidence="1">
    <location>
        <begin position="856"/>
        <end position="881"/>
    </location>
</feature>
<keyword evidence="1" id="KW-0472">Membrane</keyword>
<keyword evidence="1" id="KW-1133">Transmembrane helix</keyword>
<keyword evidence="1" id="KW-0812">Transmembrane</keyword>
<dbReference type="InterPro" id="IPR007111">
    <property type="entry name" value="NACHT_NTPase"/>
</dbReference>
<feature type="domain" description="NACHT" evidence="2">
    <location>
        <begin position="151"/>
        <end position="245"/>
    </location>
</feature>
<organism evidence="3 4">
    <name type="scientific">Streptomyces hintoniae</name>
    <dbReference type="NCBI Taxonomy" id="3075521"/>
    <lineage>
        <taxon>Bacteria</taxon>
        <taxon>Bacillati</taxon>
        <taxon>Actinomycetota</taxon>
        <taxon>Actinomycetes</taxon>
        <taxon>Kitasatosporales</taxon>
        <taxon>Streptomycetaceae</taxon>
        <taxon>Streptomyces</taxon>
    </lineage>
</organism>
<evidence type="ECO:0000313" key="3">
    <source>
        <dbReference type="EMBL" id="MDT0477929.1"/>
    </source>
</evidence>
<protein>
    <recommendedName>
        <fullName evidence="2">NACHT domain-containing protein</fullName>
    </recommendedName>
</protein>
<feature type="transmembrane region" description="Helical" evidence="1">
    <location>
        <begin position="470"/>
        <end position="491"/>
    </location>
</feature>
<proteinExistence type="predicted"/>
<feature type="transmembrane region" description="Helical" evidence="1">
    <location>
        <begin position="429"/>
        <end position="458"/>
    </location>
</feature>
<feature type="transmembrane region" description="Helical" evidence="1">
    <location>
        <begin position="40"/>
        <end position="61"/>
    </location>
</feature>
<feature type="transmembrane region" description="Helical" evidence="1">
    <location>
        <begin position="14"/>
        <end position="34"/>
    </location>
</feature>
<dbReference type="PROSITE" id="PS50837">
    <property type="entry name" value="NACHT"/>
    <property type="match status" value="1"/>
</dbReference>
<dbReference type="InterPro" id="IPR027417">
    <property type="entry name" value="P-loop_NTPase"/>
</dbReference>
<name>A0ABU2UXP8_9ACTN</name>
<feature type="transmembrane region" description="Helical" evidence="1">
    <location>
        <begin position="893"/>
        <end position="917"/>
    </location>
</feature>
<feature type="non-terminal residue" evidence="3">
    <location>
        <position position="956"/>
    </location>
</feature>
<comment type="caution">
    <text evidence="3">The sequence shown here is derived from an EMBL/GenBank/DDBJ whole genome shotgun (WGS) entry which is preliminary data.</text>
</comment>
<dbReference type="SUPFAM" id="SSF52540">
    <property type="entry name" value="P-loop containing nucleoside triphosphate hydrolases"/>
    <property type="match status" value="1"/>
</dbReference>
<sequence length="956" mass="100583">MRGGWQGVRVRRRLGLAVCGVTLVALAGVLRLWWRDAATAGVLVSAIGAFVSVLALVGDFLRGDGEVSARSARERGRAAADALADAVREQWSAEARLRRLGDPAPLEVRWTVADRRLADHPRNVRRARPLPAQRAGRLDDVIAEFAALPGRRMVVLGGPGSGKSVLAMRFVLARLAERAPGGPVPVIFPMAGWDPWTTGLRDWLAGRLALDYRPLAAPADERRTLGRALLDAGLVLPVLDGFDELARPAWAEAVRRVNAELDDELPLLLTGRGEAWAAAVAEGDVLTGADVVELLPLSPAQAGAHLERTARPRYPDGGRPVTVWTPVLRVLAERPELPAALALTSPLMVALARAVYGDGGSRDPVELLDEERLPTVEAVEEHLLEAFVPAAFVDAGPEAAPVAVRRLTVLARTLQERGRGRLGWWELEALLPPAVGVFAPGLVMLVVLSALLVPVVLARAAAELAGAEDVVSVLATLAGQTLGFAVGTVFLLPSGRLRPGALLVRQTVVTTGASVLLWIGVAWTDDLRFGFRFGAVSDGWVPDLLGGCLFSLLFTLFFGIAGLPRRPVPSGLPWTGRAGRAAARIGGAVLLVGGTGVLGAVLLGRVANPWTALLATTGAAAGGALLASGTRRGGQARPPGAGRLARRFASGVVRGTAAALLVGVVACTAAGVAATGVTVLRTRSAEDLAGRAVEGWRFTERHGVRSAVTSRPMRGTLLFPGDGARAVAYPQDARPPDCSLPLVRERRCVRFVSRRTEFESRDGAVVVRLAPAGITGGETVAYAANLRSVLPERGRGWLTRGSVAGVVARCLPPFLAAGVLIGVVGGCVCGVYRLLSAPSDLMRAAGPGASLRTDRAASLTRGGGVALLVAVVCVPVVLLPGDWGGLVHLGTQLWLPLGTAALALSAWGRFVVARVWLAGTGRLPWRLMRFLEDAHRRGVLRRSGASFEFRHLRLQT</sequence>
<gene>
    <name evidence="3" type="ORF">RM863_38005</name>
</gene>